<proteinExistence type="predicted"/>
<organism evidence="1 2">
    <name type="scientific">Coleofasciculus chthonoplastes PCC 7420</name>
    <dbReference type="NCBI Taxonomy" id="118168"/>
    <lineage>
        <taxon>Bacteria</taxon>
        <taxon>Bacillati</taxon>
        <taxon>Cyanobacteriota</taxon>
        <taxon>Cyanophyceae</taxon>
        <taxon>Coleofasciculales</taxon>
        <taxon>Coleofasciculaceae</taxon>
        <taxon>Coleofasciculus</taxon>
    </lineage>
</organism>
<protein>
    <submittedName>
        <fullName evidence="1">Uncharacterized protein</fullName>
    </submittedName>
</protein>
<dbReference type="EMBL" id="DS989870">
    <property type="protein sequence ID" value="EDX71768.1"/>
    <property type="molecule type" value="Genomic_DNA"/>
</dbReference>
<gene>
    <name evidence="1" type="ORF">MC7420_2434</name>
</gene>
<sequence length="175" mass="19293">MDIPDDVTFDDAIALTQSLMTQLSSGELSQVDAAGAIAQLVKTTNGARGFFVTYLTADNSLADTPSPEVIQALQSSPDTVAELLVKNLAMSAAMAITHRRNQNEDLAQGSDRVRIRTIHLIEQINLPQVQEKVVALRESAITGEGEYKAFLERWQYDAQQREIIRHTLDRVIVEG</sequence>
<keyword evidence="2" id="KW-1185">Reference proteome</keyword>
<evidence type="ECO:0000313" key="2">
    <source>
        <dbReference type="Proteomes" id="UP000003835"/>
    </source>
</evidence>
<dbReference type="OrthoDB" id="465343at2"/>
<dbReference type="PIRSF" id="PIRSF020893">
    <property type="entry name" value="UCP020893"/>
    <property type="match status" value="1"/>
</dbReference>
<dbReference type="RefSeq" id="WP_006105477.1">
    <property type="nucleotide sequence ID" value="NZ_DS989870.1"/>
</dbReference>
<dbReference type="AlphaFoldDB" id="B4W231"/>
<dbReference type="InterPro" id="IPR016780">
    <property type="entry name" value="UCP020893"/>
</dbReference>
<reference evidence="1 2" key="1">
    <citation type="submission" date="2008-07" db="EMBL/GenBank/DDBJ databases">
        <authorList>
            <person name="Tandeau de Marsac N."/>
            <person name="Ferriera S."/>
            <person name="Johnson J."/>
            <person name="Kravitz S."/>
            <person name="Beeson K."/>
            <person name="Sutton G."/>
            <person name="Rogers Y.-H."/>
            <person name="Friedman R."/>
            <person name="Frazier M."/>
            <person name="Venter J.C."/>
        </authorList>
    </citation>
    <scope>NUCLEOTIDE SEQUENCE [LARGE SCALE GENOMIC DNA]</scope>
    <source>
        <strain evidence="1 2">PCC 7420</strain>
    </source>
</reference>
<name>B4W231_9CYAN</name>
<dbReference type="Proteomes" id="UP000003835">
    <property type="component" value="Unassembled WGS sequence"/>
</dbReference>
<dbReference type="eggNOG" id="ENOG50314QQ">
    <property type="taxonomic scope" value="Bacteria"/>
</dbReference>
<dbReference type="HOGENOM" id="CLU_128733_0_0_3"/>
<evidence type="ECO:0000313" key="1">
    <source>
        <dbReference type="EMBL" id="EDX71768.1"/>
    </source>
</evidence>
<dbReference type="STRING" id="118168.MC7420_2434"/>
<accession>B4W231</accession>